<dbReference type="InterPro" id="IPR019734">
    <property type="entry name" value="TPR_rpt"/>
</dbReference>
<evidence type="ECO:0000256" key="3">
    <source>
        <dbReference type="ARBA" id="ARBA00022771"/>
    </source>
</evidence>
<dbReference type="GeneID" id="63822900"/>
<feature type="repeat" description="TPR" evidence="7">
    <location>
        <begin position="66"/>
        <end position="99"/>
    </location>
</feature>
<accession>A0A165CF03</accession>
<keyword evidence="3 6" id="KW-0863">Zinc-finger</keyword>
<keyword evidence="1" id="KW-0479">Metal-binding</keyword>
<evidence type="ECO:0000256" key="6">
    <source>
        <dbReference type="PROSITE-ProRule" id="PRU00134"/>
    </source>
</evidence>
<evidence type="ECO:0000256" key="5">
    <source>
        <dbReference type="ARBA" id="ARBA00022833"/>
    </source>
</evidence>
<dbReference type="PANTHER" id="PTHR45641">
    <property type="entry name" value="TETRATRICOPEPTIDE REPEAT PROTEIN (AFU_ORTHOLOGUE AFUA_6G03870)"/>
    <property type="match status" value="1"/>
</dbReference>
<organism evidence="9 10">
    <name type="scientific">Laetiporus sulphureus 93-53</name>
    <dbReference type="NCBI Taxonomy" id="1314785"/>
    <lineage>
        <taxon>Eukaryota</taxon>
        <taxon>Fungi</taxon>
        <taxon>Dikarya</taxon>
        <taxon>Basidiomycota</taxon>
        <taxon>Agaricomycotina</taxon>
        <taxon>Agaricomycetes</taxon>
        <taxon>Polyporales</taxon>
        <taxon>Laetiporus</taxon>
    </lineage>
</organism>
<dbReference type="PANTHER" id="PTHR45641:SF19">
    <property type="entry name" value="NEPHROCYSTIN-3"/>
    <property type="match status" value="1"/>
</dbReference>
<dbReference type="Gene3D" id="6.10.140.2220">
    <property type="match status" value="1"/>
</dbReference>
<dbReference type="InterPro" id="IPR002893">
    <property type="entry name" value="Znf_MYND"/>
</dbReference>
<dbReference type="EMBL" id="KV427650">
    <property type="protein sequence ID" value="KZT02694.1"/>
    <property type="molecule type" value="Genomic_DNA"/>
</dbReference>
<dbReference type="Gene3D" id="1.25.40.10">
    <property type="entry name" value="Tetratricopeptide repeat domain"/>
    <property type="match status" value="1"/>
</dbReference>
<evidence type="ECO:0000256" key="1">
    <source>
        <dbReference type="ARBA" id="ARBA00022723"/>
    </source>
</evidence>
<sequence>MPFAVRTHFDVNPSPAAAKATMEGAQYNNMGRQLSEAGDLSGAEQMHLRAIKVKERSLGTEHIKTALSYNAIGELYTKMGRLDDAKEFLQKSVRIRDASRNPVDELDAAGSRENLAIVYEMQGNLHRAKELRRVGFPDKMLCAHYYCPHLTQHRKNLMQCRGCKSIYYCGKSCQTADWRRHKKYCKKEQADV</sequence>
<dbReference type="InParanoid" id="A0A165CF03"/>
<dbReference type="SUPFAM" id="SSF48452">
    <property type="entry name" value="TPR-like"/>
    <property type="match status" value="1"/>
</dbReference>
<protein>
    <recommendedName>
        <fullName evidence="8">MYND-type domain-containing protein</fullName>
    </recommendedName>
</protein>
<dbReference type="OrthoDB" id="1917726at2759"/>
<keyword evidence="2" id="KW-0677">Repeat</keyword>
<evidence type="ECO:0000256" key="7">
    <source>
        <dbReference type="PROSITE-ProRule" id="PRU00339"/>
    </source>
</evidence>
<evidence type="ECO:0000259" key="8">
    <source>
        <dbReference type="PROSITE" id="PS50865"/>
    </source>
</evidence>
<dbReference type="InterPro" id="IPR011990">
    <property type="entry name" value="TPR-like_helical_dom_sf"/>
</dbReference>
<gene>
    <name evidence="9" type="ORF">LAESUDRAFT_684918</name>
</gene>
<dbReference type="GO" id="GO:0008270">
    <property type="term" value="F:zinc ion binding"/>
    <property type="evidence" value="ECO:0007669"/>
    <property type="project" value="UniProtKB-KW"/>
</dbReference>
<dbReference type="SMART" id="SM00028">
    <property type="entry name" value="TPR"/>
    <property type="match status" value="2"/>
</dbReference>
<dbReference type="PROSITE" id="PS50865">
    <property type="entry name" value="ZF_MYND_2"/>
    <property type="match status" value="1"/>
</dbReference>
<evidence type="ECO:0000313" key="9">
    <source>
        <dbReference type="EMBL" id="KZT02694.1"/>
    </source>
</evidence>
<feature type="domain" description="MYND-type" evidence="8">
    <location>
        <begin position="144"/>
        <end position="185"/>
    </location>
</feature>
<dbReference type="PROSITE" id="PS50005">
    <property type="entry name" value="TPR"/>
    <property type="match status" value="1"/>
</dbReference>
<dbReference type="AlphaFoldDB" id="A0A165CF03"/>
<proteinExistence type="predicted"/>
<keyword evidence="4 7" id="KW-0802">TPR repeat</keyword>
<dbReference type="Pfam" id="PF13424">
    <property type="entry name" value="TPR_12"/>
    <property type="match status" value="1"/>
</dbReference>
<evidence type="ECO:0000313" key="10">
    <source>
        <dbReference type="Proteomes" id="UP000076871"/>
    </source>
</evidence>
<keyword evidence="10" id="KW-1185">Reference proteome</keyword>
<dbReference type="Proteomes" id="UP000076871">
    <property type="component" value="Unassembled WGS sequence"/>
</dbReference>
<dbReference type="RefSeq" id="XP_040760434.1">
    <property type="nucleotide sequence ID" value="XM_040905871.1"/>
</dbReference>
<dbReference type="Pfam" id="PF01753">
    <property type="entry name" value="zf-MYND"/>
    <property type="match status" value="1"/>
</dbReference>
<dbReference type="STRING" id="1314785.A0A165CF03"/>
<reference evidence="9 10" key="1">
    <citation type="journal article" date="2016" name="Mol. Biol. Evol.">
        <title>Comparative Genomics of Early-Diverging Mushroom-Forming Fungi Provides Insights into the Origins of Lignocellulose Decay Capabilities.</title>
        <authorList>
            <person name="Nagy L.G."/>
            <person name="Riley R."/>
            <person name="Tritt A."/>
            <person name="Adam C."/>
            <person name="Daum C."/>
            <person name="Floudas D."/>
            <person name="Sun H."/>
            <person name="Yadav J.S."/>
            <person name="Pangilinan J."/>
            <person name="Larsson K.H."/>
            <person name="Matsuura K."/>
            <person name="Barry K."/>
            <person name="Labutti K."/>
            <person name="Kuo R."/>
            <person name="Ohm R.A."/>
            <person name="Bhattacharya S.S."/>
            <person name="Shirouzu T."/>
            <person name="Yoshinaga Y."/>
            <person name="Martin F.M."/>
            <person name="Grigoriev I.V."/>
            <person name="Hibbett D.S."/>
        </authorList>
    </citation>
    <scope>NUCLEOTIDE SEQUENCE [LARGE SCALE GENOMIC DNA]</scope>
    <source>
        <strain evidence="9 10">93-53</strain>
    </source>
</reference>
<dbReference type="SUPFAM" id="SSF144232">
    <property type="entry name" value="HIT/MYND zinc finger-like"/>
    <property type="match status" value="1"/>
</dbReference>
<keyword evidence="5" id="KW-0862">Zinc</keyword>
<evidence type="ECO:0000256" key="4">
    <source>
        <dbReference type="ARBA" id="ARBA00022803"/>
    </source>
</evidence>
<name>A0A165CF03_9APHY</name>
<evidence type="ECO:0000256" key="2">
    <source>
        <dbReference type="ARBA" id="ARBA00022737"/>
    </source>
</evidence>